<keyword evidence="5" id="KW-1185">Reference proteome</keyword>
<evidence type="ECO:0000313" key="4">
    <source>
        <dbReference type="EMBL" id="ETI70546.1"/>
    </source>
</evidence>
<evidence type="ECO:0000256" key="3">
    <source>
        <dbReference type="ARBA" id="ARBA00022801"/>
    </source>
</evidence>
<dbReference type="EMBL" id="ALAN01000015">
    <property type="protein sequence ID" value="ETI70546.1"/>
    <property type="molecule type" value="Genomic_DNA"/>
</dbReference>
<protein>
    <submittedName>
        <fullName evidence="4">Peptidase M28</fullName>
    </submittedName>
</protein>
<accession>A0AB94IU62</accession>
<dbReference type="Pfam" id="PF05343">
    <property type="entry name" value="Peptidase_M42"/>
    <property type="match status" value="1"/>
</dbReference>
<sequence length="457" mass="51921">MKNWNQLFVRHGFLAEEVRPNVFDCKCETEENLAFLLENLEQLTVSFQYDGAFLTISSPVVEEEEWIVAVDFEYRGRGGDLWFRPILDQPKVKELDTYIAGIVRQLNRLGFYTESCCDGHDRRNPFIGFIKEVNVENVIEVLTAAGISQIYRRNRHLKLRIQRECLLDITEKLSCMQKDCLDKGIEYFRKQQFFNRLEELLSIEGESGNEAKIRQFVLDQLRHHIDYITVDQTGNILAQKTVGTGHGPTLLLNAHLDTVERIEPGRTIVKNGSIWSSDKGILGADDRAGVAVILAAASRLPSLGFNGKVKFIFTVEEEVGLIGARSVDETFLWDVDAAIVVDRRGTGDIVTSCGGYYPFCHERYGHFFEETAQQMGLIGWKTTPGGSSDTRIWASHRIQSVNLSAGYMNEHTSSETLNVEACYNTVELLTAVLNDYRNLQRTLRQINSEINVRSEVY</sequence>
<dbReference type="SUPFAM" id="SSF53187">
    <property type="entry name" value="Zn-dependent exopeptidases"/>
    <property type="match status" value="1"/>
</dbReference>
<dbReference type="AlphaFoldDB" id="A0AB94IU62"/>
<dbReference type="GO" id="GO:0016787">
    <property type="term" value="F:hydrolase activity"/>
    <property type="evidence" value="ECO:0007669"/>
    <property type="project" value="UniProtKB-KW"/>
</dbReference>
<dbReference type="PANTHER" id="PTHR42994:SF2">
    <property type="entry name" value="PEPTIDASE"/>
    <property type="match status" value="1"/>
</dbReference>
<dbReference type="Proteomes" id="UP000018877">
    <property type="component" value="Unassembled WGS sequence"/>
</dbReference>
<evidence type="ECO:0000313" key="5">
    <source>
        <dbReference type="Proteomes" id="UP000018877"/>
    </source>
</evidence>
<dbReference type="GO" id="GO:0046872">
    <property type="term" value="F:metal ion binding"/>
    <property type="evidence" value="ECO:0007669"/>
    <property type="project" value="UniProtKB-KW"/>
</dbReference>
<keyword evidence="2" id="KW-0479">Metal-binding</keyword>
<comment type="cofactor">
    <cofactor evidence="1">
        <name>Zn(2+)</name>
        <dbReference type="ChEBI" id="CHEBI:29105"/>
    </cofactor>
</comment>
<keyword evidence="3" id="KW-0378">Hydrolase</keyword>
<evidence type="ECO:0000256" key="2">
    <source>
        <dbReference type="ARBA" id="ARBA00022723"/>
    </source>
</evidence>
<name>A0AB94IU62_9BACI</name>
<dbReference type="InterPro" id="IPR008007">
    <property type="entry name" value="Peptidase_M42"/>
</dbReference>
<dbReference type="InterPro" id="IPR001261">
    <property type="entry name" value="ArgE/DapE_CS"/>
</dbReference>
<comment type="caution">
    <text evidence="4">The sequence shown here is derived from an EMBL/GenBank/DDBJ whole genome shotgun (WGS) entry which is preliminary data.</text>
</comment>
<dbReference type="Gene3D" id="3.40.630.10">
    <property type="entry name" value="Zn peptidases"/>
    <property type="match status" value="1"/>
</dbReference>
<proteinExistence type="predicted"/>
<gene>
    <name evidence="4" type="ORF">BAVI_02319</name>
</gene>
<dbReference type="RefSeq" id="WP_024026682.1">
    <property type="nucleotide sequence ID" value="NZ_ALAN01000015.1"/>
</dbReference>
<dbReference type="PANTHER" id="PTHR42994">
    <property type="entry name" value="PEPTIDASE T"/>
    <property type="match status" value="1"/>
</dbReference>
<organism evidence="4 5">
    <name type="scientific">Neobacillus vireti LMG 21834</name>
    <dbReference type="NCBI Taxonomy" id="1131730"/>
    <lineage>
        <taxon>Bacteria</taxon>
        <taxon>Bacillati</taxon>
        <taxon>Bacillota</taxon>
        <taxon>Bacilli</taxon>
        <taxon>Bacillales</taxon>
        <taxon>Bacillaceae</taxon>
        <taxon>Neobacillus</taxon>
    </lineage>
</organism>
<evidence type="ECO:0000256" key="1">
    <source>
        <dbReference type="ARBA" id="ARBA00001947"/>
    </source>
</evidence>
<dbReference type="PROSITE" id="PS00758">
    <property type="entry name" value="ARGE_DAPE_CPG2_1"/>
    <property type="match status" value="1"/>
</dbReference>
<reference evidence="4 5" key="1">
    <citation type="journal article" date="2014" name="Environ. Microbiol.">
        <title>The nitrate-ammonifying and nosZ-carrying bacterium Bacillus vireti is a potent source and sink for nitric and nitrous oxide under high nitrate conditions.</title>
        <authorList>
            <person name="Mania D."/>
            <person name="Heylen K."/>
            <person name="van Spanning R.J."/>
            <person name="Frostegard A."/>
        </authorList>
    </citation>
    <scope>NUCLEOTIDE SEQUENCE [LARGE SCALE GENOMIC DNA]</scope>
    <source>
        <strain evidence="4 5">LMG 21834</strain>
    </source>
</reference>